<dbReference type="PANTHER" id="PTHR34308">
    <property type="entry name" value="COBALAMIN BIOSYNTHESIS PROTEIN CBIB"/>
    <property type="match status" value="1"/>
</dbReference>
<dbReference type="UniPathway" id="UPA00148"/>
<evidence type="ECO:0000313" key="10">
    <source>
        <dbReference type="EMBL" id="SCY08645.1"/>
    </source>
</evidence>
<dbReference type="InterPro" id="IPR004485">
    <property type="entry name" value="Cobalamin_biosynth_CobD/CbiB"/>
</dbReference>
<sequence length="359" mass="39026">MIDFLKVYYNYIPVEVLAGIFVDLIVGDPAFLLHPVQIIGKLIELLERVLRRGERESSAKGFVLGIVEVLGVTSVTGIVSFGICYIAYRINTYLLLAVMIVMCWQCIAAKSLRDAALAVYAPLSKGDVEGARKAVSMIVGRDTQSLDDKGITKAAVETVAENTNDGVICPLFYQMLGGPVLSFIYKAVSTMDSMIGYKNERYMYFGRFAAKTDDVFAYVPARLSAAFMIAGTAALEVLGRAFGAKNSDGCGADKDGNTFTGYSTKGAISIFIRDRYNHASPNSAQCESVCAGALGLKLAGPASYFGKIHDKQFIGDETRIIEPDDIKRSIVLMNVTTLFSTIIYIVIICIVKNVFVLPL</sequence>
<dbReference type="GO" id="GO:0048472">
    <property type="term" value="F:threonine-phosphate decarboxylase activity"/>
    <property type="evidence" value="ECO:0007669"/>
    <property type="project" value="InterPro"/>
</dbReference>
<keyword evidence="11" id="KW-1185">Reference proteome</keyword>
<evidence type="ECO:0000256" key="3">
    <source>
        <dbReference type="ARBA" id="ARBA00006263"/>
    </source>
</evidence>
<dbReference type="HAMAP" id="MF_00024">
    <property type="entry name" value="CobD_CbiB"/>
    <property type="match status" value="1"/>
</dbReference>
<comment type="function">
    <text evidence="9">Converts cobyric acid to cobinamide by the addition of aminopropanol on the F carboxylic group.</text>
</comment>
<comment type="subcellular location">
    <subcellularLocation>
        <location evidence="1 9">Cell membrane</location>
        <topology evidence="1 9">Multi-pass membrane protein</topology>
    </subcellularLocation>
</comment>
<protein>
    <recommendedName>
        <fullName evidence="9">Cobalamin biosynthesis protein CobD</fullName>
    </recommendedName>
</protein>
<dbReference type="Proteomes" id="UP000183047">
    <property type="component" value="Unassembled WGS sequence"/>
</dbReference>
<dbReference type="AlphaFoldDB" id="A0A1G5D1U2"/>
<feature type="transmembrane region" description="Helical" evidence="9">
    <location>
        <begin position="7"/>
        <end position="26"/>
    </location>
</feature>
<dbReference type="NCBIfam" id="TIGR00380">
    <property type="entry name" value="cobal_cbiB"/>
    <property type="match status" value="1"/>
</dbReference>
<keyword evidence="5 9" id="KW-0169">Cobalamin biosynthesis</keyword>
<evidence type="ECO:0000313" key="11">
    <source>
        <dbReference type="Proteomes" id="UP000183047"/>
    </source>
</evidence>
<keyword evidence="8 9" id="KW-0472">Membrane</keyword>
<keyword evidence="4 9" id="KW-1003">Cell membrane</keyword>
<feature type="transmembrane region" description="Helical" evidence="9">
    <location>
        <begin position="331"/>
        <end position="355"/>
    </location>
</feature>
<evidence type="ECO:0000256" key="9">
    <source>
        <dbReference type="HAMAP-Rule" id="MF_00024"/>
    </source>
</evidence>
<evidence type="ECO:0000256" key="7">
    <source>
        <dbReference type="ARBA" id="ARBA00022989"/>
    </source>
</evidence>
<dbReference type="EMBL" id="FMUR01000007">
    <property type="protein sequence ID" value="SCY08645.1"/>
    <property type="molecule type" value="Genomic_DNA"/>
</dbReference>
<dbReference type="Pfam" id="PF03186">
    <property type="entry name" value="CobD_Cbib"/>
    <property type="match status" value="1"/>
</dbReference>
<evidence type="ECO:0000256" key="1">
    <source>
        <dbReference type="ARBA" id="ARBA00004651"/>
    </source>
</evidence>
<comment type="pathway">
    <text evidence="2 9">Cofactor biosynthesis; adenosylcobalamin biosynthesis.</text>
</comment>
<dbReference type="GO" id="GO:0015420">
    <property type="term" value="F:ABC-type vitamin B12 transporter activity"/>
    <property type="evidence" value="ECO:0007669"/>
    <property type="project" value="UniProtKB-UniRule"/>
</dbReference>
<keyword evidence="7 9" id="KW-1133">Transmembrane helix</keyword>
<evidence type="ECO:0000256" key="8">
    <source>
        <dbReference type="ARBA" id="ARBA00023136"/>
    </source>
</evidence>
<evidence type="ECO:0000256" key="4">
    <source>
        <dbReference type="ARBA" id="ARBA00022475"/>
    </source>
</evidence>
<dbReference type="PANTHER" id="PTHR34308:SF1">
    <property type="entry name" value="COBALAMIN BIOSYNTHESIS PROTEIN CBIB"/>
    <property type="match status" value="1"/>
</dbReference>
<dbReference type="GO" id="GO:0005886">
    <property type="term" value="C:plasma membrane"/>
    <property type="evidence" value="ECO:0007669"/>
    <property type="project" value="UniProtKB-SubCell"/>
</dbReference>
<keyword evidence="6 9" id="KW-0812">Transmembrane</keyword>
<proteinExistence type="inferred from homology"/>
<evidence type="ECO:0000256" key="5">
    <source>
        <dbReference type="ARBA" id="ARBA00022573"/>
    </source>
</evidence>
<comment type="similarity">
    <text evidence="3 9">Belongs to the CobD/CbiB family.</text>
</comment>
<name>A0A1G5D1U2_9FIRM</name>
<organism evidence="10 11">
    <name type="scientific">Butyrivibrio hungatei</name>
    <dbReference type="NCBI Taxonomy" id="185008"/>
    <lineage>
        <taxon>Bacteria</taxon>
        <taxon>Bacillati</taxon>
        <taxon>Bacillota</taxon>
        <taxon>Clostridia</taxon>
        <taxon>Lachnospirales</taxon>
        <taxon>Lachnospiraceae</taxon>
        <taxon>Butyrivibrio</taxon>
    </lineage>
</organism>
<accession>A0A1G5D1U2</accession>
<evidence type="ECO:0000256" key="2">
    <source>
        <dbReference type="ARBA" id="ARBA00004953"/>
    </source>
</evidence>
<feature type="transmembrane region" description="Helical" evidence="9">
    <location>
        <begin position="94"/>
        <end position="112"/>
    </location>
</feature>
<reference evidence="11" key="1">
    <citation type="submission" date="2016-10" db="EMBL/GenBank/DDBJ databases">
        <authorList>
            <person name="Varghese N."/>
            <person name="Submissions S."/>
        </authorList>
    </citation>
    <scope>NUCLEOTIDE SEQUENCE [LARGE SCALE GENOMIC DNA]</scope>
    <source>
        <strain evidence="11">XBD2006</strain>
    </source>
</reference>
<dbReference type="GO" id="GO:0009236">
    <property type="term" value="P:cobalamin biosynthetic process"/>
    <property type="evidence" value="ECO:0007669"/>
    <property type="project" value="UniProtKB-UniRule"/>
</dbReference>
<evidence type="ECO:0000256" key="6">
    <source>
        <dbReference type="ARBA" id="ARBA00022692"/>
    </source>
</evidence>
<comment type="caution">
    <text evidence="9">Lacks conserved residue(s) required for the propagation of feature annotation.</text>
</comment>
<dbReference type="RefSeq" id="WP_074462048.1">
    <property type="nucleotide sequence ID" value="NZ_FMUR01000007.1"/>
</dbReference>
<dbReference type="OrthoDB" id="9811967at2"/>
<feature type="transmembrane region" description="Helical" evidence="9">
    <location>
        <begin position="62"/>
        <end position="88"/>
    </location>
</feature>
<gene>
    <name evidence="9" type="primary">cobD</name>
    <name evidence="10" type="ORF">SAMN02910451_01345</name>
</gene>